<dbReference type="AlphaFoldDB" id="A0A0A8Y2F0"/>
<name>A0A0A8Y2F0_ARUDO</name>
<dbReference type="PANTHER" id="PTHR48007">
    <property type="entry name" value="LEUCINE-RICH REPEAT RECEPTOR-LIKE PROTEIN KINASE PXC1"/>
    <property type="match status" value="1"/>
</dbReference>
<evidence type="ECO:0000259" key="3">
    <source>
        <dbReference type="Pfam" id="PF08263"/>
    </source>
</evidence>
<reference evidence="4" key="2">
    <citation type="journal article" date="2015" name="Data Brief">
        <title>Shoot transcriptome of the giant reed, Arundo donax.</title>
        <authorList>
            <person name="Barrero R.A."/>
            <person name="Guerrero F.D."/>
            <person name="Moolhuijzen P."/>
            <person name="Goolsby J.A."/>
            <person name="Tidwell J."/>
            <person name="Bellgard S.E."/>
            <person name="Bellgard M.I."/>
        </authorList>
    </citation>
    <scope>NUCLEOTIDE SEQUENCE</scope>
    <source>
        <tissue evidence="4">Shoot tissue taken approximately 20 cm above the soil surface</tissue>
    </source>
</reference>
<dbReference type="InterPro" id="IPR032675">
    <property type="entry name" value="LRR_dom_sf"/>
</dbReference>
<feature type="domain" description="Leucine-rich repeat-containing N-terminal plant-type" evidence="3">
    <location>
        <begin position="46"/>
        <end position="83"/>
    </location>
</feature>
<accession>A0A0A8Y2F0</accession>
<organism evidence="4">
    <name type="scientific">Arundo donax</name>
    <name type="common">Giant reed</name>
    <name type="synonym">Donax arundinaceus</name>
    <dbReference type="NCBI Taxonomy" id="35708"/>
    <lineage>
        <taxon>Eukaryota</taxon>
        <taxon>Viridiplantae</taxon>
        <taxon>Streptophyta</taxon>
        <taxon>Embryophyta</taxon>
        <taxon>Tracheophyta</taxon>
        <taxon>Spermatophyta</taxon>
        <taxon>Magnoliopsida</taxon>
        <taxon>Liliopsida</taxon>
        <taxon>Poales</taxon>
        <taxon>Poaceae</taxon>
        <taxon>PACMAD clade</taxon>
        <taxon>Arundinoideae</taxon>
        <taxon>Arundineae</taxon>
        <taxon>Arundo</taxon>
    </lineage>
</organism>
<evidence type="ECO:0000313" key="4">
    <source>
        <dbReference type="EMBL" id="JAD20341.1"/>
    </source>
</evidence>
<dbReference type="InterPro" id="IPR013210">
    <property type="entry name" value="LRR_N_plant-typ"/>
</dbReference>
<evidence type="ECO:0000256" key="1">
    <source>
        <dbReference type="ARBA" id="ARBA00022614"/>
    </source>
</evidence>
<keyword evidence="1" id="KW-0433">Leucine-rich repeat</keyword>
<sequence>MDKQLVVTSKPVTRVLRVSPAPLIASAAILLLLCALPLCQPYTYGQDVFAINGLYTALGSPGLPNWTTNGGDPCNEGWQGVACVASNITSIILSGANLGGQLGNTLENFTSLITLDLSNNNIAGTIPDGLPVTLQKFFSFS</sequence>
<reference evidence="4" key="1">
    <citation type="submission" date="2014-09" db="EMBL/GenBank/DDBJ databases">
        <authorList>
            <person name="Magalhaes I.L.F."/>
            <person name="Oliveira U."/>
            <person name="Santos F.R."/>
            <person name="Vidigal T.H.D.A."/>
            <person name="Brescovit A.D."/>
            <person name="Santos A.J."/>
        </authorList>
    </citation>
    <scope>NUCLEOTIDE SEQUENCE</scope>
    <source>
        <tissue evidence="4">Shoot tissue taken approximately 20 cm above the soil surface</tissue>
    </source>
</reference>
<keyword evidence="2" id="KW-0677">Repeat</keyword>
<dbReference type="InterPro" id="IPR046959">
    <property type="entry name" value="PRK1-6/SRF4-like"/>
</dbReference>
<dbReference type="EMBL" id="GBRH01277554">
    <property type="protein sequence ID" value="JAD20341.1"/>
    <property type="molecule type" value="Transcribed_RNA"/>
</dbReference>
<dbReference type="Pfam" id="PF08263">
    <property type="entry name" value="LRRNT_2"/>
    <property type="match status" value="1"/>
</dbReference>
<protein>
    <recommendedName>
        <fullName evidence="3">Leucine-rich repeat-containing N-terminal plant-type domain-containing protein</fullName>
    </recommendedName>
</protein>
<dbReference type="SUPFAM" id="SSF52058">
    <property type="entry name" value="L domain-like"/>
    <property type="match status" value="1"/>
</dbReference>
<dbReference type="Gene3D" id="3.80.10.10">
    <property type="entry name" value="Ribonuclease Inhibitor"/>
    <property type="match status" value="1"/>
</dbReference>
<dbReference type="PANTHER" id="PTHR48007:SF3">
    <property type="entry name" value="PROTEIN KINASE DOMAIN-CONTAINING PROTEIN"/>
    <property type="match status" value="1"/>
</dbReference>
<proteinExistence type="predicted"/>
<dbReference type="Pfam" id="PF00560">
    <property type="entry name" value="LRR_1"/>
    <property type="match status" value="1"/>
</dbReference>
<dbReference type="InterPro" id="IPR001611">
    <property type="entry name" value="Leu-rich_rpt"/>
</dbReference>
<evidence type="ECO:0000256" key="2">
    <source>
        <dbReference type="ARBA" id="ARBA00022737"/>
    </source>
</evidence>